<dbReference type="KEGG" id="kmr:108241464"/>
<protein>
    <submittedName>
        <fullName evidence="6">Complement C3-like</fullName>
    </submittedName>
</protein>
<dbReference type="SUPFAM" id="SSF49410">
    <property type="entry name" value="Alpha-macroglobulin receptor domain"/>
    <property type="match status" value="1"/>
</dbReference>
<dbReference type="CDD" id="cd00017">
    <property type="entry name" value="ANATO"/>
    <property type="match status" value="1"/>
</dbReference>
<evidence type="ECO:0000259" key="5">
    <source>
        <dbReference type="PROSITE" id="PS50189"/>
    </source>
</evidence>
<evidence type="ECO:0000259" key="4">
    <source>
        <dbReference type="PROSITE" id="PS01178"/>
    </source>
</evidence>
<organism evidence="6 7">
    <name type="scientific">Kryptolebias marmoratus</name>
    <name type="common">Mangrove killifish</name>
    <name type="synonym">Rivulus marmoratus</name>
    <dbReference type="NCBI Taxonomy" id="37003"/>
    <lineage>
        <taxon>Eukaryota</taxon>
        <taxon>Metazoa</taxon>
        <taxon>Chordata</taxon>
        <taxon>Craniata</taxon>
        <taxon>Vertebrata</taxon>
        <taxon>Euteleostomi</taxon>
        <taxon>Actinopterygii</taxon>
        <taxon>Neopterygii</taxon>
        <taxon>Teleostei</taxon>
        <taxon>Neoteleostei</taxon>
        <taxon>Acanthomorphata</taxon>
        <taxon>Ovalentaria</taxon>
        <taxon>Atherinomorphae</taxon>
        <taxon>Cyprinodontiformes</taxon>
        <taxon>Rivulidae</taxon>
        <taxon>Kryptolebias</taxon>
    </lineage>
</organism>
<dbReference type="InterPro" id="IPR036595">
    <property type="entry name" value="A-macroglobulin_rcpt-bd_sf"/>
</dbReference>
<dbReference type="GO" id="GO:0004866">
    <property type="term" value="F:endopeptidase inhibitor activity"/>
    <property type="evidence" value="ECO:0007669"/>
    <property type="project" value="InterPro"/>
</dbReference>
<dbReference type="InterPro" id="IPR001599">
    <property type="entry name" value="Macroglobln_a2"/>
</dbReference>
<proteinExistence type="predicted"/>
<dbReference type="Pfam" id="PF01821">
    <property type="entry name" value="ANATO"/>
    <property type="match status" value="1"/>
</dbReference>
<dbReference type="FunFam" id="2.40.50.120:FF:000013">
    <property type="entry name" value="Complement C3"/>
    <property type="match status" value="1"/>
</dbReference>
<sequence length="1666" mass="187894">MGSGRRVCWVQLWLMATLAFFFQIYPTVGSPLMVMSAPNLLRVGTEEKIFVEIQDYEKETDLNVAIYVKNHPSKTRNLASTTVGLTKSKNFQEFGKITIPVEDFRDDPNVNQYVNIQAVIDGTTLEKVVLVSFQSGYIFIQTDKPIYTPSRPVRYRIFPMTPGMEPVEKHDQSQADTSFTVNIMTPGGITVQSETVSAVSLKSKIYSGTYELPDIVSFGQWKIEAKFHSNLKESFTTEFEVKEYVLPSFEIKILPPADSPFFYIDSKDLTFTIKARYMFGEEVGGTAYVVFGLMQGENKKSFPSSLQRVPIQKGTGTVTLRREHITDTFPNILEQEGKSIYVAVSVLTESGGEMVEAELRGIKIVKSPYTIHFRKTPKYFKPGMSFDLMVEVLNPDNSPAQDIPVIVQPGGVNGITAPNGMLRLSVNTDANSQNLNITAKTNHSKIASHRQASAKMQAYPYSSSSKSFLHMSVDTNEVEINSNIKVSFTLNNPENQQNDITYLILSRGQLIKYGRYKNNGQNQIALMVRITKEMLPSFRIVAYYHTGANEVVSDSLWVNVKNTCMGKLELKLVKPLATYEPFKSIKLEIEGEQGATVGLVAVDKSVFVLNNKNRLTQEKIWDIVEQYDNGCTAGGGSNNMNVFHDAGLMFQTNYGGTPYRTDMKCPALRRRKRASTIMEVRTSLVRGYEKLQKECCLDGMKDTPVSYTCERRSEYIGDGLDCKEAFLRCCKEMQKYRDAEKEEVLQLARSDIDDGYKDRHEISTRSNFPESWLWSDIPLDACPDKDPNCTFTSVELSRPLPDTITTWQLTGISLSRTYGICVASPLEVTVFKPFFIDLRLPYSAVLGEQIEIKAILHNYGNDPISVRVEYKEDNKVCSAAYKKGWARQEVQVGSQTTRAVPIIIIPMKHGEVPIEIKASVRNSHLSDGIRKTLRVVPQGVLRESISRLTLDPTKKGVDGTQIETINSRISQRRLVPKTPRRTFITVTGIEQMSSLLDKAISGEAMGTLIQEPTGCGEQNAAAMTLPVIAAIYLDKTNQWETVGFDKREEAIQHIAKGYENELGFQLNDGSFAIFQHSKSTTWLTAYVAKVFAMAYNYVPVDASVICGAIKFLILKTQQPDGVFVEIGSVWDRDMIGDVGGVDSDASMTSFCLIAMQESRTICSDTVRSMVNSINKAVNYLERRLPSITNPYAVAMTSYALANENKLNKEILFKFAAQDRTHWPVRRGTVYTLEATAYALLALVKAQALEEAKPVVRWLSQHQKVGGGYGSTQATIMVYQAVAEYCTNVREPPYDLNVDISLQGRQLIKKLKLNRENHFTTRTSNFDGINKNVTVTATGTGEVMFNMVSLYYELPSKQISDCEMFDLTLKLSEERNDESERIYKLKIEVLYKNKESNATMTILDIGLPTGYIFNKNDLDSMSNGHDRIIQKYETNTALSEKGSLIIYLKTVSNVRSEEISFRIEQKNKVGVLQPAAVSVYEYYNKKRCVKFYRPEREGGELLKLCKNNECVCAEESCSKQNKEKISNEDRSDKACESTQTSKIDYVYKVAVEDFDGNFTTDIYKMRILDNLKEGRSDAIRVGDYRQFLGYQHCRDTLNLKPKNTYLIMGSTSDVHIDGVSSRYMLGENTWVEYWPTREECQTPTYRPTCLGMKDLVDQIRLFGCQMK</sequence>
<dbReference type="PROSITE" id="PS50189">
    <property type="entry name" value="NTR"/>
    <property type="match status" value="1"/>
</dbReference>
<dbReference type="InterPro" id="IPR000020">
    <property type="entry name" value="Anaphylatoxin/fibulin"/>
</dbReference>
<dbReference type="InterPro" id="IPR008993">
    <property type="entry name" value="TIMP-like_OB-fold"/>
</dbReference>
<dbReference type="Pfam" id="PF01759">
    <property type="entry name" value="NTR"/>
    <property type="match status" value="1"/>
</dbReference>
<dbReference type="InterPro" id="IPR018933">
    <property type="entry name" value="Netrin_module_non-TIMP"/>
</dbReference>
<dbReference type="Pfam" id="PF07703">
    <property type="entry name" value="A2M_BRD"/>
    <property type="match status" value="1"/>
</dbReference>
<dbReference type="SUPFAM" id="SSF48239">
    <property type="entry name" value="Terpenoid cyclases/Protein prenyltransferases"/>
    <property type="match status" value="1"/>
</dbReference>
<dbReference type="Pfam" id="PF07678">
    <property type="entry name" value="TED_complement"/>
    <property type="match status" value="1"/>
</dbReference>
<dbReference type="SMART" id="SM01359">
    <property type="entry name" value="A2M_N_2"/>
    <property type="match status" value="1"/>
</dbReference>
<dbReference type="PROSITE" id="PS01177">
    <property type="entry name" value="ANAPHYLATOXIN_1"/>
    <property type="match status" value="1"/>
</dbReference>
<dbReference type="InterPro" id="IPR002890">
    <property type="entry name" value="MG2"/>
</dbReference>
<dbReference type="Ensembl" id="ENSKMAT00000024850.1">
    <property type="protein sequence ID" value="ENSKMAP00000024541.1"/>
    <property type="gene ID" value="ENSKMAG00000018175.1"/>
</dbReference>
<dbReference type="Gene3D" id="2.60.40.10">
    <property type="entry name" value="Immunoglobulins"/>
    <property type="match status" value="2"/>
</dbReference>
<keyword evidence="2" id="KW-0964">Secreted</keyword>
<dbReference type="InterPro" id="IPR008930">
    <property type="entry name" value="Terpenoid_cyclase/PrenylTrfase"/>
</dbReference>
<dbReference type="Pfam" id="PF07677">
    <property type="entry name" value="A2M_recep"/>
    <property type="match status" value="1"/>
</dbReference>
<accession>A0A3Q3B653</accession>
<name>A0A3Q3B653_KRYMA</name>
<keyword evidence="3" id="KW-1015">Disulfide bond</keyword>
<evidence type="ECO:0000313" key="7">
    <source>
        <dbReference type="Proteomes" id="UP000264800"/>
    </source>
</evidence>
<dbReference type="SUPFAM" id="SSF50242">
    <property type="entry name" value="TIMP-like"/>
    <property type="match status" value="1"/>
</dbReference>
<dbReference type="InterPro" id="IPR009048">
    <property type="entry name" value="A-macroglobulin_rcpt-bd"/>
</dbReference>
<dbReference type="Proteomes" id="UP000264800">
    <property type="component" value="Unplaced"/>
</dbReference>
<dbReference type="Gene3D" id="1.50.10.20">
    <property type="match status" value="1"/>
</dbReference>
<dbReference type="Gene3D" id="2.60.40.690">
    <property type="entry name" value="Alpha-macroglobulin, receptor-binding domain"/>
    <property type="match status" value="1"/>
</dbReference>
<comment type="subcellular location">
    <subcellularLocation>
        <location evidence="1">Secreted</location>
    </subcellularLocation>
</comment>
<dbReference type="PROSITE" id="PS01178">
    <property type="entry name" value="ANAPHYLATOXIN_2"/>
    <property type="match status" value="1"/>
</dbReference>
<dbReference type="SMART" id="SM01361">
    <property type="entry name" value="A2M_recep"/>
    <property type="match status" value="1"/>
</dbReference>
<dbReference type="SMART" id="SM00643">
    <property type="entry name" value="C345C"/>
    <property type="match status" value="1"/>
</dbReference>
<dbReference type="InterPro" id="IPR050473">
    <property type="entry name" value="A2M/Complement_sys"/>
</dbReference>
<dbReference type="Gene3D" id="6.20.50.160">
    <property type="match status" value="1"/>
</dbReference>
<dbReference type="GO" id="GO:0005615">
    <property type="term" value="C:extracellular space"/>
    <property type="evidence" value="ECO:0007669"/>
    <property type="project" value="InterPro"/>
</dbReference>
<dbReference type="FunFam" id="2.60.40.1940:FF:000001">
    <property type="entry name" value="Complement component C3"/>
    <property type="match status" value="1"/>
</dbReference>
<dbReference type="Gene3D" id="2.40.50.120">
    <property type="match status" value="1"/>
</dbReference>
<dbReference type="GeneTree" id="ENSGT00940000154063"/>
<dbReference type="Gene3D" id="2.60.40.1940">
    <property type="match status" value="1"/>
</dbReference>
<dbReference type="InterPro" id="IPR047565">
    <property type="entry name" value="Alpha-macroglob_thiol-ester_cl"/>
</dbReference>
<dbReference type="InterPro" id="IPR011625">
    <property type="entry name" value="A2M_N_BRD"/>
</dbReference>
<dbReference type="InterPro" id="IPR011626">
    <property type="entry name" value="Alpha-macroglobulin_TED"/>
</dbReference>
<keyword evidence="7" id="KW-1185">Reference proteome</keyword>
<dbReference type="SMART" id="SM01419">
    <property type="entry name" value="Thiol-ester_cl"/>
    <property type="match status" value="1"/>
</dbReference>
<dbReference type="InterPro" id="IPR041425">
    <property type="entry name" value="C3/4/5_MG1"/>
</dbReference>
<dbReference type="SUPFAM" id="SSF47686">
    <property type="entry name" value="Anaphylotoxins (complement system)"/>
    <property type="match status" value="1"/>
</dbReference>
<dbReference type="SMART" id="SM00104">
    <property type="entry name" value="ANATO"/>
    <property type="match status" value="1"/>
</dbReference>
<dbReference type="InterPro" id="IPR040839">
    <property type="entry name" value="MG4"/>
</dbReference>
<dbReference type="FunFam" id="2.60.40.10:FF:000155">
    <property type="entry name" value="complement C3 isoform X1"/>
    <property type="match status" value="1"/>
</dbReference>
<feature type="domain" description="Anaphylatoxin-like" evidence="4">
    <location>
        <begin position="695"/>
        <end position="730"/>
    </location>
</feature>
<reference evidence="6" key="1">
    <citation type="submission" date="2025-08" db="UniProtKB">
        <authorList>
            <consortium name="Ensembl"/>
        </authorList>
    </citation>
    <scope>IDENTIFICATION</scope>
</reference>
<dbReference type="InterPro" id="IPR018081">
    <property type="entry name" value="Anaphylatoxin_comp_syst"/>
</dbReference>
<dbReference type="STRING" id="37003.ENSKMAP00000024541"/>
<dbReference type="Gene3D" id="2.60.40.1930">
    <property type="match status" value="3"/>
</dbReference>
<reference evidence="6" key="2">
    <citation type="submission" date="2025-09" db="UniProtKB">
        <authorList>
            <consortium name="Ensembl"/>
        </authorList>
    </citation>
    <scope>IDENTIFICATION</scope>
</reference>
<evidence type="ECO:0000256" key="1">
    <source>
        <dbReference type="ARBA" id="ARBA00004613"/>
    </source>
</evidence>
<dbReference type="PANTHER" id="PTHR11412">
    <property type="entry name" value="MACROGLOBULIN / COMPLEMENT"/>
    <property type="match status" value="1"/>
</dbReference>
<dbReference type="Gene3D" id="2.20.130.20">
    <property type="match status" value="1"/>
</dbReference>
<dbReference type="GeneID" id="108241464"/>
<dbReference type="OMA" id="GEPFANN"/>
<dbReference type="Pfam" id="PF00207">
    <property type="entry name" value="A2M"/>
    <property type="match status" value="1"/>
</dbReference>
<dbReference type="InterPro" id="IPR013783">
    <property type="entry name" value="Ig-like_fold"/>
</dbReference>
<dbReference type="PANTHER" id="PTHR11412:SF81">
    <property type="entry name" value="COMPLEMENT C3"/>
    <property type="match status" value="1"/>
</dbReference>
<dbReference type="Pfam" id="PF17790">
    <property type="entry name" value="MG1"/>
    <property type="match status" value="1"/>
</dbReference>
<dbReference type="OrthoDB" id="6359008at2759"/>
<dbReference type="InterPro" id="IPR001134">
    <property type="entry name" value="Netrin_domain"/>
</dbReference>
<dbReference type="RefSeq" id="XP_017281098.1">
    <property type="nucleotide sequence ID" value="XM_017425609.1"/>
</dbReference>
<dbReference type="InterPro" id="IPR041555">
    <property type="entry name" value="MG3"/>
</dbReference>
<dbReference type="Pfam" id="PF17791">
    <property type="entry name" value="MG3"/>
    <property type="match status" value="1"/>
</dbReference>
<evidence type="ECO:0000313" key="6">
    <source>
        <dbReference type="Ensembl" id="ENSKMAP00000024541.1"/>
    </source>
</evidence>
<evidence type="ECO:0000256" key="3">
    <source>
        <dbReference type="ARBA" id="ARBA00023157"/>
    </source>
</evidence>
<dbReference type="CDD" id="cd02896">
    <property type="entry name" value="complement_C3_C4_C5"/>
    <property type="match status" value="1"/>
</dbReference>
<dbReference type="Gene3D" id="1.20.91.20">
    <property type="entry name" value="Anaphylotoxins (complement system)"/>
    <property type="match status" value="1"/>
</dbReference>
<dbReference type="SMART" id="SM01360">
    <property type="entry name" value="A2M"/>
    <property type="match status" value="1"/>
</dbReference>
<dbReference type="Gene3D" id="2.60.120.1540">
    <property type="match status" value="1"/>
</dbReference>
<feature type="domain" description="NTR" evidence="5">
    <location>
        <begin position="1516"/>
        <end position="1663"/>
    </location>
</feature>
<dbReference type="Pfam" id="PF01835">
    <property type="entry name" value="MG2"/>
    <property type="match status" value="1"/>
</dbReference>
<dbReference type="Pfam" id="PF17789">
    <property type="entry name" value="MG4"/>
    <property type="match status" value="1"/>
</dbReference>
<evidence type="ECO:0000256" key="2">
    <source>
        <dbReference type="ARBA" id="ARBA00022525"/>
    </source>
</evidence>